<evidence type="ECO:0000256" key="6">
    <source>
        <dbReference type="ARBA" id="ARBA00022801"/>
    </source>
</evidence>
<evidence type="ECO:0000256" key="4">
    <source>
        <dbReference type="ARBA" id="ARBA00022670"/>
    </source>
</evidence>
<comment type="caution">
    <text evidence="11">The sequence shown here is derived from an EMBL/GenBank/DDBJ whole genome shotgun (WGS) entry which is preliminary data.</text>
</comment>
<dbReference type="PROSITE" id="PS00972">
    <property type="entry name" value="USP_1"/>
    <property type="match status" value="1"/>
</dbReference>
<dbReference type="InterPro" id="IPR050185">
    <property type="entry name" value="Ub_carboxyl-term_hydrolase"/>
</dbReference>
<feature type="region of interest" description="Disordered" evidence="8">
    <location>
        <begin position="389"/>
        <end position="442"/>
    </location>
</feature>
<keyword evidence="4" id="KW-0645">Protease</keyword>
<dbReference type="GO" id="GO:0016787">
    <property type="term" value="F:hydrolase activity"/>
    <property type="evidence" value="ECO:0007669"/>
    <property type="project" value="UniProtKB-KW"/>
</dbReference>
<accession>A0ABR4P217</accession>
<evidence type="ECO:0000259" key="10">
    <source>
        <dbReference type="PROSITE" id="PS51283"/>
    </source>
</evidence>
<evidence type="ECO:0000256" key="3">
    <source>
        <dbReference type="ARBA" id="ARBA00012759"/>
    </source>
</evidence>
<feature type="compositionally biased region" description="Polar residues" evidence="8">
    <location>
        <begin position="416"/>
        <end position="430"/>
    </location>
</feature>
<dbReference type="Gene3D" id="3.30.2230.10">
    <property type="entry name" value="DUSP-like"/>
    <property type="match status" value="1"/>
</dbReference>
<feature type="compositionally biased region" description="Low complexity" evidence="8">
    <location>
        <begin position="295"/>
        <end position="307"/>
    </location>
</feature>
<evidence type="ECO:0000256" key="2">
    <source>
        <dbReference type="ARBA" id="ARBA00009085"/>
    </source>
</evidence>
<dbReference type="InterPro" id="IPR035927">
    <property type="entry name" value="DUSP-like_sf"/>
</dbReference>
<sequence length="1539" mass="170467">MGGASDASQRSSSPLKRLASELDEETSASQLEDVDMIPVPASDPDSQSASKPSPLAARAQSVDMLDSLPEQSADEAEPQFASPRKSEEIPPIDYQVKTITTLIKELNEAIPREGDKVYLISERWLRTVTSRASESTSKEPEGELGPVDNSDIIQQILKDSQGGDFVQLKRGLGFESFQMFPESAWELVISWYGLMPGTLPIIRYAHNTAPDKQSLPNIVFEFHPPVFTIHRLWSEVSPIALPQVLKARNPPAPVFVASRSMRYVDFLKSIKKLVEIDVTRKVRIWRVPRKQPAANVAASTASTVTPPSSRPGSPNVAPASGEQQSPQDTWKSILLDISSFTQLEKGVEREVVDLPDESNNNKYNGSIDLSLAGLGEDQTIVIDEHVSGNDYVSNNTKRENKTSSAITKTSTTGITNQANSQANSGRNSPAPSGPLTRGRTQRSGRTIGCVGLSNLGNTCYMNSALQCLRSVEELTKYFLTETSDLELNTDNPLGNNGQVAVAYGMLLKEMFRDPAPASITPRNFKQIIGRYAPQFSGYGQQDSQEFLGFLLDGLQEDLSRVKKKPYIEKPDSTDEMVNDDELIREMAAKVWDITKKRDDSVIADLFTGMYKSTLVCPECTKVSITFDPFNNLTLQLPIENAWSHDILYYPLNDAPVKVRVDMDKHGSIKALKQFVSQRVAVPIERLFCAEEYKGKFYKVHDDMKSVSEEIQSGDICVIYELEAEPTNWPPPKKANKGRKKTSYNDFDSDDADVPNWDSPMADRMVVPVIHRRALDQSEKTRGVRKGNALALAIHTIIITPQEARSEDAIRRKVLEKVQTFTTKNIDSPDSDSSESIVDIVDSDIVITNGSDVSSGSSKVASRSVDGEEEMVDITMKDQASHGRTQPSSITSSPRRVFNGTRPKFLDPGSFLTPELQNAFDMSYYSGTKELIPLGWNSIDEDKVYPSLSSRSPASPMDDSASNDRASTSSDDSTLISSTTSNTRMTEESSDEDELSRPNNVALPARPKTPKKIGAQVGLLNRRRPYKIKTYSKKNKPARRISVQDDVDTETFEDGPLVRLGEGLIVDWKYDAWSFFFNADSEEDSMRGRSTVDADRIPYLPDEELLKKRSTRAARKRNGITLEDCLNEFGKEEILSEQDTWYCPRCKEHRRASKKFELWKTPDILVMHLKRFSSSASRRDKLDVLVDFPIEGLDLSSRVIEKFDGKKEIYDLIAVDDHWGGLGGGHYTAFAKNFNDNQWYEYNDSSVSKTSDPCKVVSSSAYLLFYRRRSDIPLGGPRFKAIVEHGTAAAESSDDEDTADSGEDQVLAGNSSQRGSSRALTGAGAVLPQQNGSSGNETKTINPQDLELPDYESHLDNDDGAPLLIPDADLNSGLGLRSSIEDEGVDMSDYDYGNKPQFSTTGNNWSFANLDRLTQNNRGAMPSGTTSDMEVNSNFSRDDRSDIMQDNSSAGSVERNIRMTEFQDTAATSDSGLAWEDPSPIPDMAEDGRIDMGDLHGILSTNQRSRSQPAFNVTVDHAQLDQDVEEPATEIHVEDGEGLK</sequence>
<comment type="catalytic activity">
    <reaction evidence="1">
        <text>Thiol-dependent hydrolysis of ester, thioester, amide, peptide and isopeptide bonds formed by the C-terminal Gly of ubiquitin (a 76-residue protein attached to proteins as an intracellular targeting signal).</text>
        <dbReference type="EC" id="3.4.19.12"/>
    </reaction>
</comment>
<feature type="region of interest" description="Disordered" evidence="8">
    <location>
        <begin position="876"/>
        <end position="901"/>
    </location>
</feature>
<keyword evidence="7" id="KW-0788">Thiol protease</keyword>
<dbReference type="InterPro" id="IPR018200">
    <property type="entry name" value="USP_CS"/>
</dbReference>
<keyword evidence="12" id="KW-1185">Reference proteome</keyword>
<feature type="region of interest" description="Disordered" evidence="8">
    <location>
        <begin position="1416"/>
        <end position="1452"/>
    </location>
</feature>
<evidence type="ECO:0000256" key="5">
    <source>
        <dbReference type="ARBA" id="ARBA00022786"/>
    </source>
</evidence>
<dbReference type="EC" id="3.4.19.12" evidence="3"/>
<dbReference type="PANTHER" id="PTHR21646">
    <property type="entry name" value="UBIQUITIN CARBOXYL-TERMINAL HYDROLASE"/>
    <property type="match status" value="1"/>
</dbReference>
<feature type="compositionally biased region" description="Polar residues" evidence="8">
    <location>
        <begin position="1327"/>
        <end position="1342"/>
    </location>
</feature>
<evidence type="ECO:0000259" key="9">
    <source>
        <dbReference type="PROSITE" id="PS50235"/>
    </source>
</evidence>
<proteinExistence type="inferred from homology"/>
<feature type="region of interest" description="Disordered" evidence="8">
    <location>
        <begin position="946"/>
        <end position="1018"/>
    </location>
</feature>
<evidence type="ECO:0000313" key="12">
    <source>
        <dbReference type="Proteomes" id="UP001629113"/>
    </source>
</evidence>
<dbReference type="SUPFAM" id="SSF54001">
    <property type="entry name" value="Cysteine proteinases"/>
    <property type="match status" value="1"/>
</dbReference>
<protein>
    <recommendedName>
        <fullName evidence="3">ubiquitinyl hydrolase 1</fullName>
        <ecNumber evidence="3">3.4.19.12</ecNumber>
    </recommendedName>
</protein>
<evidence type="ECO:0000256" key="8">
    <source>
        <dbReference type="SAM" id="MobiDB-lite"/>
    </source>
</evidence>
<feature type="compositionally biased region" description="Acidic residues" evidence="8">
    <location>
        <begin position="1291"/>
        <end position="1302"/>
    </location>
</feature>
<dbReference type="Proteomes" id="UP001629113">
    <property type="component" value="Unassembled WGS sequence"/>
</dbReference>
<reference evidence="11 12" key="1">
    <citation type="submission" date="2024-06" db="EMBL/GenBank/DDBJ databases">
        <title>Complete genome of Phlyctema vagabunda strain 19-DSS-EL-015.</title>
        <authorList>
            <person name="Fiorenzani C."/>
        </authorList>
    </citation>
    <scope>NUCLEOTIDE SEQUENCE [LARGE SCALE GENOMIC DNA]</scope>
    <source>
        <strain evidence="11 12">19-DSS-EL-015</strain>
    </source>
</reference>
<gene>
    <name evidence="11" type="ORF">PVAG01_11342</name>
</gene>
<keyword evidence="6 11" id="KW-0378">Hydrolase</keyword>
<feature type="region of interest" description="Disordered" evidence="8">
    <location>
        <begin position="727"/>
        <end position="754"/>
    </location>
</feature>
<dbReference type="SUPFAM" id="SSF143791">
    <property type="entry name" value="DUSP-like"/>
    <property type="match status" value="1"/>
</dbReference>
<keyword evidence="5" id="KW-0833">Ubl conjugation pathway</keyword>
<dbReference type="Pfam" id="PF06337">
    <property type="entry name" value="DUSP"/>
    <property type="match status" value="1"/>
</dbReference>
<dbReference type="CDD" id="cd02674">
    <property type="entry name" value="Peptidase_C19R"/>
    <property type="match status" value="1"/>
</dbReference>
<feature type="compositionally biased region" description="Low complexity" evidence="8">
    <location>
        <begin position="966"/>
        <end position="982"/>
    </location>
</feature>
<feature type="compositionally biased region" description="Low complexity" evidence="8">
    <location>
        <begin position="402"/>
        <end position="415"/>
    </location>
</feature>
<organism evidence="11 12">
    <name type="scientific">Phlyctema vagabunda</name>
    <dbReference type="NCBI Taxonomy" id="108571"/>
    <lineage>
        <taxon>Eukaryota</taxon>
        <taxon>Fungi</taxon>
        <taxon>Dikarya</taxon>
        <taxon>Ascomycota</taxon>
        <taxon>Pezizomycotina</taxon>
        <taxon>Leotiomycetes</taxon>
        <taxon>Helotiales</taxon>
        <taxon>Dermateaceae</taxon>
        <taxon>Phlyctema</taxon>
    </lineage>
</organism>
<feature type="domain" description="USP" evidence="9">
    <location>
        <begin position="450"/>
        <end position="1268"/>
    </location>
</feature>
<feature type="region of interest" description="Disordered" evidence="8">
    <location>
        <begin position="295"/>
        <end position="327"/>
    </location>
</feature>
<dbReference type="InterPro" id="IPR001394">
    <property type="entry name" value="Peptidase_C19_UCH"/>
</dbReference>
<dbReference type="EMBL" id="JBFCZG010000011">
    <property type="protein sequence ID" value="KAL3417342.1"/>
    <property type="molecule type" value="Genomic_DNA"/>
</dbReference>
<feature type="domain" description="DUSP" evidence="10">
    <location>
        <begin position="90"/>
        <end position="206"/>
    </location>
</feature>
<feature type="region of interest" description="Disordered" evidence="8">
    <location>
        <begin position="1519"/>
        <end position="1539"/>
    </location>
</feature>
<dbReference type="InterPro" id="IPR006615">
    <property type="entry name" value="Pept_C19_DUSP"/>
</dbReference>
<feature type="compositionally biased region" description="Polar residues" evidence="8">
    <location>
        <begin position="1416"/>
        <end position="1434"/>
    </location>
</feature>
<name>A0ABR4P217_9HELO</name>
<dbReference type="PANTHER" id="PTHR21646:SF24">
    <property type="entry name" value="UBIQUITIN CARBOXYL-TERMINAL HYDROLASE"/>
    <property type="match status" value="1"/>
</dbReference>
<feature type="region of interest" description="Disordered" evidence="8">
    <location>
        <begin position="1285"/>
        <end position="1359"/>
    </location>
</feature>
<dbReference type="Pfam" id="PF00443">
    <property type="entry name" value="UCH"/>
    <property type="match status" value="1"/>
</dbReference>
<dbReference type="InterPro" id="IPR038765">
    <property type="entry name" value="Papain-like_cys_pep_sf"/>
</dbReference>
<dbReference type="InterPro" id="IPR028889">
    <property type="entry name" value="USP"/>
</dbReference>
<feature type="compositionally biased region" description="Polar residues" evidence="8">
    <location>
        <begin position="1"/>
        <end position="14"/>
    </location>
</feature>
<feature type="region of interest" description="Disordered" evidence="8">
    <location>
        <begin position="1"/>
        <end position="91"/>
    </location>
</feature>
<dbReference type="PROSITE" id="PS51283">
    <property type="entry name" value="DUSP"/>
    <property type="match status" value="1"/>
</dbReference>
<evidence type="ECO:0000256" key="7">
    <source>
        <dbReference type="ARBA" id="ARBA00022807"/>
    </source>
</evidence>
<evidence type="ECO:0000256" key="1">
    <source>
        <dbReference type="ARBA" id="ARBA00000707"/>
    </source>
</evidence>
<feature type="compositionally biased region" description="Polar residues" evidence="8">
    <location>
        <begin position="1307"/>
        <end position="1318"/>
    </location>
</feature>
<feature type="compositionally biased region" description="Polar residues" evidence="8">
    <location>
        <begin position="881"/>
        <end position="893"/>
    </location>
</feature>
<comment type="similarity">
    <text evidence="2">Belongs to the peptidase C19 family.</text>
</comment>
<feature type="compositionally biased region" description="Basic and acidic residues" evidence="8">
    <location>
        <begin position="1528"/>
        <end position="1539"/>
    </location>
</feature>
<dbReference type="PROSITE" id="PS50235">
    <property type="entry name" value="USP_3"/>
    <property type="match status" value="1"/>
</dbReference>
<dbReference type="PROSITE" id="PS00973">
    <property type="entry name" value="USP_2"/>
    <property type="match status" value="1"/>
</dbReference>
<dbReference type="Gene3D" id="3.90.70.10">
    <property type="entry name" value="Cysteine proteinases"/>
    <property type="match status" value="2"/>
</dbReference>
<evidence type="ECO:0000313" key="11">
    <source>
        <dbReference type="EMBL" id="KAL3417342.1"/>
    </source>
</evidence>